<proteinExistence type="predicted"/>
<dbReference type="Proteomes" id="UP000245119">
    <property type="component" value="Linkage Group LG1"/>
</dbReference>
<keyword evidence="2" id="KW-1185">Reference proteome</keyword>
<gene>
    <name evidence="1" type="ORF">C0Q70_00935</name>
</gene>
<name>A0A2T7PY25_POMCA</name>
<dbReference type="AlphaFoldDB" id="A0A2T7PY25"/>
<evidence type="ECO:0000313" key="2">
    <source>
        <dbReference type="Proteomes" id="UP000245119"/>
    </source>
</evidence>
<protein>
    <submittedName>
        <fullName evidence="1">Uncharacterized protein</fullName>
    </submittedName>
</protein>
<comment type="caution">
    <text evidence="1">The sequence shown here is derived from an EMBL/GenBank/DDBJ whole genome shotgun (WGS) entry which is preliminary data.</text>
</comment>
<reference evidence="1 2" key="1">
    <citation type="submission" date="2018-04" db="EMBL/GenBank/DDBJ databases">
        <title>The genome of golden apple snail Pomacea canaliculata provides insight into stress tolerance and invasive adaptation.</title>
        <authorList>
            <person name="Liu C."/>
            <person name="Liu B."/>
            <person name="Ren Y."/>
            <person name="Zhang Y."/>
            <person name="Wang H."/>
            <person name="Li S."/>
            <person name="Jiang F."/>
            <person name="Yin L."/>
            <person name="Zhang G."/>
            <person name="Qian W."/>
            <person name="Fan W."/>
        </authorList>
    </citation>
    <scope>NUCLEOTIDE SEQUENCE [LARGE SCALE GENOMIC DNA]</scope>
    <source>
        <strain evidence="1">SZHN2017</strain>
        <tissue evidence="1">Muscle</tissue>
    </source>
</reference>
<dbReference type="EMBL" id="PZQS01000001">
    <property type="protein sequence ID" value="PVD38323.1"/>
    <property type="molecule type" value="Genomic_DNA"/>
</dbReference>
<accession>A0A2T7PY25</accession>
<evidence type="ECO:0000313" key="1">
    <source>
        <dbReference type="EMBL" id="PVD38323.1"/>
    </source>
</evidence>
<sequence length="60" mass="6866">MSVHPGSLRKEVSNRSAHVVIDFGTSKGHNQWLLVWHGYKENCMTSVSVKQLRSFPSRVR</sequence>
<organism evidence="1 2">
    <name type="scientific">Pomacea canaliculata</name>
    <name type="common">Golden apple snail</name>
    <dbReference type="NCBI Taxonomy" id="400727"/>
    <lineage>
        <taxon>Eukaryota</taxon>
        <taxon>Metazoa</taxon>
        <taxon>Spiralia</taxon>
        <taxon>Lophotrochozoa</taxon>
        <taxon>Mollusca</taxon>
        <taxon>Gastropoda</taxon>
        <taxon>Caenogastropoda</taxon>
        <taxon>Architaenioglossa</taxon>
        <taxon>Ampullarioidea</taxon>
        <taxon>Ampullariidae</taxon>
        <taxon>Pomacea</taxon>
    </lineage>
</organism>